<evidence type="ECO:0000256" key="1">
    <source>
        <dbReference type="SAM" id="SignalP"/>
    </source>
</evidence>
<comment type="caution">
    <text evidence="2">The sequence shown here is derived from an EMBL/GenBank/DDBJ whole genome shotgun (WGS) entry which is preliminary data.</text>
</comment>
<evidence type="ECO:0008006" key="4">
    <source>
        <dbReference type="Google" id="ProtNLM"/>
    </source>
</evidence>
<evidence type="ECO:0000313" key="3">
    <source>
        <dbReference type="Proteomes" id="UP000054564"/>
    </source>
</evidence>
<keyword evidence="3" id="KW-1185">Reference proteome</keyword>
<dbReference type="OrthoDB" id="3044029at2759"/>
<protein>
    <recommendedName>
        <fullName evidence="4">Secreted protein</fullName>
    </recommendedName>
</protein>
<dbReference type="AlphaFoldDB" id="A0A0L0W2C6"/>
<reference evidence="3" key="1">
    <citation type="submission" date="2014-03" db="EMBL/GenBank/DDBJ databases">
        <title>The Genome Sequence of Puccinia striiformis f. sp. tritici PST-78.</title>
        <authorList>
            <consortium name="The Broad Institute Genome Sequencing Platform"/>
            <person name="Cuomo C."/>
            <person name="Hulbert S."/>
            <person name="Chen X."/>
            <person name="Walker B."/>
            <person name="Young S.K."/>
            <person name="Zeng Q."/>
            <person name="Gargeya S."/>
            <person name="Fitzgerald M."/>
            <person name="Haas B."/>
            <person name="Abouelleil A."/>
            <person name="Alvarado L."/>
            <person name="Arachchi H.M."/>
            <person name="Berlin A.M."/>
            <person name="Chapman S.B."/>
            <person name="Goldberg J."/>
            <person name="Griggs A."/>
            <person name="Gujja S."/>
            <person name="Hansen M."/>
            <person name="Howarth C."/>
            <person name="Imamovic A."/>
            <person name="Larimer J."/>
            <person name="McCowan C."/>
            <person name="Montmayeur A."/>
            <person name="Murphy C."/>
            <person name="Neiman D."/>
            <person name="Pearson M."/>
            <person name="Priest M."/>
            <person name="Roberts A."/>
            <person name="Saif S."/>
            <person name="Shea T."/>
            <person name="Sisk P."/>
            <person name="Sykes S."/>
            <person name="Wortman J."/>
            <person name="Nusbaum C."/>
            <person name="Birren B."/>
        </authorList>
    </citation>
    <scope>NUCLEOTIDE SEQUENCE [LARGE SCALE GENOMIC DNA]</scope>
    <source>
        <strain evidence="3">race PST-78</strain>
    </source>
</reference>
<keyword evidence="1" id="KW-0732">Signal</keyword>
<evidence type="ECO:0000313" key="2">
    <source>
        <dbReference type="EMBL" id="KNF05659.1"/>
    </source>
</evidence>
<dbReference type="EMBL" id="AJIL01000006">
    <property type="protein sequence ID" value="KNF05659.1"/>
    <property type="molecule type" value="Genomic_DNA"/>
</dbReference>
<feature type="signal peptide" evidence="1">
    <location>
        <begin position="1"/>
        <end position="19"/>
    </location>
</feature>
<sequence>MNAMYRNILLFVSLLVVSGSRQDENLQVKIGTKDDFCLVVPKDQFTNIGDSERPGGEAVWCQDSNSKTSPSAGVFNGKFWTDVEISTPKDGVIQMTGCINVNTCDRLNPNDAGGQYDSNGGADGRGNPANSYCANYHTYVQLIEPAGNRACIRCCQNAADCNLSNDELGSTFLRTGTPDCNIYSNLLLRDGPTQSLPDFLGGRVFGASSSEWSKEIIGLGASLGGRFTISPTPNPARPEEGGTFVKLGDERGWLQTPVASGSPQITALHLEQKVTPDGKHRQLESTVK</sequence>
<name>A0A0L0W2C6_9BASI</name>
<accession>A0A0L0W2C6</accession>
<organism evidence="2 3">
    <name type="scientific">Puccinia striiformis f. sp. tritici PST-78</name>
    <dbReference type="NCBI Taxonomy" id="1165861"/>
    <lineage>
        <taxon>Eukaryota</taxon>
        <taxon>Fungi</taxon>
        <taxon>Dikarya</taxon>
        <taxon>Basidiomycota</taxon>
        <taxon>Pucciniomycotina</taxon>
        <taxon>Pucciniomycetes</taxon>
        <taxon>Pucciniales</taxon>
        <taxon>Pucciniaceae</taxon>
        <taxon>Puccinia</taxon>
    </lineage>
</organism>
<proteinExistence type="predicted"/>
<dbReference type="Proteomes" id="UP000054564">
    <property type="component" value="Unassembled WGS sequence"/>
</dbReference>
<gene>
    <name evidence="2" type="ORF">PSTG_01061</name>
</gene>
<feature type="chain" id="PRO_5005550294" description="Secreted protein" evidence="1">
    <location>
        <begin position="20"/>
        <end position="288"/>
    </location>
</feature>
<dbReference type="STRING" id="1165861.A0A0L0W2C6"/>